<comment type="caution">
    <text evidence="1">The sequence shown here is derived from an EMBL/GenBank/DDBJ whole genome shotgun (WGS) entry which is preliminary data.</text>
</comment>
<keyword evidence="2" id="KW-1185">Reference proteome</keyword>
<proteinExistence type="predicted"/>
<accession>A0A409WRK2</accession>
<dbReference type="InParanoid" id="A0A409WRK2"/>
<evidence type="ECO:0000313" key="2">
    <source>
        <dbReference type="Proteomes" id="UP000283269"/>
    </source>
</evidence>
<sequence>MKLTSPRKSRRHDPLSLYSRPATSLQLDSRPITEIWEELGVYQKAVSSTPDTAQMFMGAPTYTHIGKVFDLIKWDLSQNEPTHTSTWNIVKHWDTGPLDAEQTIEFQKTLIRIITTWRKVEENPNIAPCMGFVWKARLSSL</sequence>
<dbReference type="Proteomes" id="UP000283269">
    <property type="component" value="Unassembled WGS sequence"/>
</dbReference>
<organism evidence="1 2">
    <name type="scientific">Psilocybe cyanescens</name>
    <dbReference type="NCBI Taxonomy" id="93625"/>
    <lineage>
        <taxon>Eukaryota</taxon>
        <taxon>Fungi</taxon>
        <taxon>Dikarya</taxon>
        <taxon>Basidiomycota</taxon>
        <taxon>Agaricomycotina</taxon>
        <taxon>Agaricomycetes</taxon>
        <taxon>Agaricomycetidae</taxon>
        <taxon>Agaricales</taxon>
        <taxon>Agaricineae</taxon>
        <taxon>Strophariaceae</taxon>
        <taxon>Psilocybe</taxon>
    </lineage>
</organism>
<evidence type="ECO:0000313" key="1">
    <source>
        <dbReference type="EMBL" id="PPQ81150.1"/>
    </source>
</evidence>
<dbReference type="EMBL" id="NHYD01003279">
    <property type="protein sequence ID" value="PPQ81150.1"/>
    <property type="molecule type" value="Genomic_DNA"/>
</dbReference>
<gene>
    <name evidence="1" type="ORF">CVT25_015202</name>
</gene>
<name>A0A409WRK2_PSICY</name>
<reference evidence="1 2" key="1">
    <citation type="journal article" date="2018" name="Evol. Lett.">
        <title>Horizontal gene cluster transfer increased hallucinogenic mushroom diversity.</title>
        <authorList>
            <person name="Reynolds H.T."/>
            <person name="Vijayakumar V."/>
            <person name="Gluck-Thaler E."/>
            <person name="Korotkin H.B."/>
            <person name="Matheny P.B."/>
            <person name="Slot J.C."/>
        </authorList>
    </citation>
    <scope>NUCLEOTIDE SEQUENCE [LARGE SCALE GENOMIC DNA]</scope>
    <source>
        <strain evidence="1 2">2631</strain>
    </source>
</reference>
<protein>
    <submittedName>
        <fullName evidence="1">Uncharacterized protein</fullName>
    </submittedName>
</protein>
<dbReference type="AlphaFoldDB" id="A0A409WRK2"/>